<organism evidence="2 4">
    <name type="scientific">Dialister pneumosintes</name>
    <dbReference type="NCBI Taxonomy" id="39950"/>
    <lineage>
        <taxon>Bacteria</taxon>
        <taxon>Bacillati</taxon>
        <taxon>Bacillota</taxon>
        <taxon>Negativicutes</taxon>
        <taxon>Veillonellales</taxon>
        <taxon>Veillonellaceae</taxon>
        <taxon>Dialister</taxon>
    </lineage>
</organism>
<dbReference type="InterPro" id="IPR043168">
    <property type="entry name" value="DegV_C"/>
</dbReference>
<keyword evidence="1" id="KW-0446">Lipid-binding</keyword>
<reference evidence="3 5" key="3">
    <citation type="submission" date="2018-08" db="EMBL/GenBank/DDBJ databases">
        <title>Draft genome sequence of Dialister pneumosintes KCOM 1685.</title>
        <authorList>
            <person name="Kook J.-K."/>
            <person name="Park S.-N."/>
            <person name="Lim Y.K."/>
        </authorList>
    </citation>
    <scope>NUCLEOTIDE SEQUENCE [LARGE SCALE GENOMIC DNA]</scope>
    <source>
        <strain evidence="3 5">KCOM 1685</strain>
    </source>
</reference>
<proteinExistence type="predicted"/>
<dbReference type="AlphaFoldDB" id="A0A1B3WDB2"/>
<evidence type="ECO:0000313" key="3">
    <source>
        <dbReference type="EMBL" id="RID94067.1"/>
    </source>
</evidence>
<dbReference type="Proteomes" id="UP000266262">
    <property type="component" value="Unassembled WGS sequence"/>
</dbReference>
<evidence type="ECO:0000256" key="1">
    <source>
        <dbReference type="ARBA" id="ARBA00023121"/>
    </source>
</evidence>
<dbReference type="Pfam" id="PF02645">
    <property type="entry name" value="DegV"/>
    <property type="match status" value="1"/>
</dbReference>
<accession>A0A1B3WDB2</accession>
<name>A0A1B3WDB2_9FIRM</name>
<sequence length="276" mass="30248">MIHIVTDSTATILPEILAKHSNIHMVSLTLCIDGEYVEESKTTIDDVIAYSEREKKSIPTSQPSTGDFLSVFNSIPKEDSIICINLTSAVSGTVNGARLAAKQCNNKNVAVIDSHTTAIGICHMVQDALEFIDAGMEFNDIVEKLNQVSLKMRSEFTIPTLDYLRRGGRLGKAAGLIGSILKIKPIIYVDETNQLDSLDKVRTEKKAISSMIKYLEENSPCKRIGVVHLQNEEKAKLLKNTLQELYPNIEITVSTGTPVLAAYLGPGLLGIIFESL</sequence>
<reference evidence="2" key="2">
    <citation type="submission" date="2016-08" db="EMBL/GenBank/DDBJ databases">
        <authorList>
            <person name="Seilhamer J.J."/>
        </authorList>
    </citation>
    <scope>NUCLEOTIDE SEQUENCE [LARGE SCALE GENOMIC DNA]</scope>
    <source>
        <strain evidence="2">F0677</strain>
    </source>
</reference>
<dbReference type="Gene3D" id="3.40.50.10170">
    <property type="match status" value="1"/>
</dbReference>
<evidence type="ECO:0000313" key="4">
    <source>
        <dbReference type="Proteomes" id="UP000094757"/>
    </source>
</evidence>
<dbReference type="PANTHER" id="PTHR33434">
    <property type="entry name" value="DEGV DOMAIN-CONTAINING PROTEIN DR_1986-RELATED"/>
    <property type="match status" value="1"/>
</dbReference>
<dbReference type="OrthoDB" id="9780660at2"/>
<dbReference type="PROSITE" id="PS51482">
    <property type="entry name" value="DEGV"/>
    <property type="match status" value="1"/>
</dbReference>
<keyword evidence="5" id="KW-1185">Reference proteome</keyword>
<dbReference type="Gene3D" id="3.30.1180.10">
    <property type="match status" value="1"/>
</dbReference>
<dbReference type="EMBL" id="QWKU01000001">
    <property type="protein sequence ID" value="RID94067.1"/>
    <property type="molecule type" value="Genomic_DNA"/>
</dbReference>
<dbReference type="InterPro" id="IPR003797">
    <property type="entry name" value="DegV"/>
</dbReference>
<protein>
    <submittedName>
        <fullName evidence="3">DegV family protein</fullName>
    </submittedName>
    <submittedName>
        <fullName evidence="2">Fatty acid-binding protein DegV</fullName>
    </submittedName>
</protein>
<evidence type="ECO:0000313" key="5">
    <source>
        <dbReference type="Proteomes" id="UP000266262"/>
    </source>
</evidence>
<evidence type="ECO:0000313" key="2">
    <source>
        <dbReference type="EMBL" id="AOH38968.1"/>
    </source>
</evidence>
<dbReference type="PANTHER" id="PTHR33434:SF2">
    <property type="entry name" value="FATTY ACID-BINDING PROTEIN TM_1468"/>
    <property type="match status" value="1"/>
</dbReference>
<dbReference type="SUPFAM" id="SSF82549">
    <property type="entry name" value="DAK1/DegV-like"/>
    <property type="match status" value="1"/>
</dbReference>
<dbReference type="InterPro" id="IPR050270">
    <property type="entry name" value="DegV_domain_contain"/>
</dbReference>
<dbReference type="NCBIfam" id="TIGR00762">
    <property type="entry name" value="DegV"/>
    <property type="match status" value="1"/>
</dbReference>
<dbReference type="STRING" id="39950.BCB69_02655"/>
<gene>
    <name evidence="2" type="ORF">BCB69_02655</name>
    <name evidence="3" type="ORF">DX915_00540</name>
</gene>
<reference evidence="4" key="1">
    <citation type="submission" date="2016-08" db="EMBL/GenBank/DDBJ databases">
        <authorList>
            <person name="Holder M.E."/>
            <person name="Ajami N.J."/>
            <person name="Petrosino J.F."/>
        </authorList>
    </citation>
    <scope>NUCLEOTIDE SEQUENCE [LARGE SCALE GENOMIC DNA]</scope>
    <source>
        <strain evidence="4">F0677</strain>
    </source>
</reference>
<dbReference type="EMBL" id="CP017037">
    <property type="protein sequence ID" value="AOH38968.1"/>
    <property type="molecule type" value="Genomic_DNA"/>
</dbReference>
<dbReference type="Proteomes" id="UP000094757">
    <property type="component" value="Chromosome"/>
</dbReference>
<dbReference type="KEGG" id="dpn:BCB69_02655"/>
<dbReference type="GO" id="GO:0008289">
    <property type="term" value="F:lipid binding"/>
    <property type="evidence" value="ECO:0007669"/>
    <property type="project" value="UniProtKB-KW"/>
</dbReference>
<dbReference type="RefSeq" id="WP_022513409.1">
    <property type="nucleotide sequence ID" value="NZ_CP017037.1"/>
</dbReference>